<dbReference type="GO" id="GO:0005737">
    <property type="term" value="C:cytoplasm"/>
    <property type="evidence" value="ECO:0007669"/>
    <property type="project" value="InterPro"/>
</dbReference>
<dbReference type="AlphaFoldDB" id="U1PWV7"/>
<dbReference type="SUPFAM" id="SSF51161">
    <property type="entry name" value="Trimeric LpxA-like enzymes"/>
    <property type="match status" value="1"/>
</dbReference>
<protein>
    <recommendedName>
        <fullName evidence="2">Serine acetyltransferase</fullName>
    </recommendedName>
</protein>
<dbReference type="InterPro" id="IPR011004">
    <property type="entry name" value="Trimer_LpxA-like_sf"/>
</dbReference>
<reference evidence="6 7" key="1">
    <citation type="submission" date="2013-06" db="EMBL/GenBank/DDBJ databases">
        <authorList>
            <person name="Weinstock G."/>
            <person name="Sodergren E."/>
            <person name="Lobos E.A."/>
            <person name="Fulton L."/>
            <person name="Fulton R."/>
            <person name="Courtney L."/>
            <person name="Fronick C."/>
            <person name="O'Laughlin M."/>
            <person name="Godfrey J."/>
            <person name="Wilson R.M."/>
            <person name="Miner T."/>
            <person name="Farmer C."/>
            <person name="Delehaunty K."/>
            <person name="Cordes M."/>
            <person name="Minx P."/>
            <person name="Tomlinson C."/>
            <person name="Chen J."/>
            <person name="Wollam A."/>
            <person name="Pepin K.H."/>
            <person name="Bhonagiri V."/>
            <person name="Zhang X."/>
            <person name="Warren W."/>
            <person name="Mitreva M."/>
            <person name="Mardis E.R."/>
            <person name="Wilson R.K."/>
        </authorList>
    </citation>
    <scope>NUCLEOTIDE SEQUENCE [LARGE SCALE GENOMIC DNA]</scope>
    <source>
        <strain evidence="6 7">F0510</strain>
    </source>
</reference>
<dbReference type="EMBL" id="AWSD01000428">
    <property type="protein sequence ID" value="ERH14589.1"/>
    <property type="molecule type" value="Genomic_DNA"/>
</dbReference>
<evidence type="ECO:0000256" key="5">
    <source>
        <dbReference type="ARBA" id="ARBA00023315"/>
    </source>
</evidence>
<dbReference type="Gene3D" id="2.160.10.10">
    <property type="entry name" value="Hexapeptide repeat proteins"/>
    <property type="match status" value="1"/>
</dbReference>
<dbReference type="CDD" id="cd03354">
    <property type="entry name" value="LbH_SAT"/>
    <property type="match status" value="1"/>
</dbReference>
<accession>U1PWV7</accession>
<dbReference type="PIRSF" id="PIRSF000441">
    <property type="entry name" value="CysE"/>
    <property type="match status" value="1"/>
</dbReference>
<evidence type="ECO:0000313" key="6">
    <source>
        <dbReference type="EMBL" id="ERH14589.1"/>
    </source>
</evidence>
<dbReference type="GO" id="GO:0009001">
    <property type="term" value="F:serine O-acetyltransferase activity"/>
    <property type="evidence" value="ECO:0007669"/>
    <property type="project" value="InterPro"/>
</dbReference>
<dbReference type="InterPro" id="IPR018357">
    <property type="entry name" value="Hexapep_transf_CS"/>
</dbReference>
<dbReference type="PROSITE" id="PS00101">
    <property type="entry name" value="HEXAPEP_TRANSFERASES"/>
    <property type="match status" value="1"/>
</dbReference>
<dbReference type="Proteomes" id="UP000016498">
    <property type="component" value="Unassembled WGS sequence"/>
</dbReference>
<dbReference type="InterPro" id="IPR045304">
    <property type="entry name" value="LbH_SAT"/>
</dbReference>
<dbReference type="GO" id="GO:0006535">
    <property type="term" value="P:cysteine biosynthetic process from serine"/>
    <property type="evidence" value="ECO:0007669"/>
    <property type="project" value="InterPro"/>
</dbReference>
<organism evidence="6 7">
    <name type="scientific">Actinomyces johnsonii F0510</name>
    <dbReference type="NCBI Taxonomy" id="1227262"/>
    <lineage>
        <taxon>Bacteria</taxon>
        <taxon>Bacillati</taxon>
        <taxon>Actinomycetota</taxon>
        <taxon>Actinomycetes</taxon>
        <taxon>Actinomycetales</taxon>
        <taxon>Actinomycetaceae</taxon>
        <taxon>Actinomyces</taxon>
    </lineage>
</organism>
<keyword evidence="4" id="KW-0677">Repeat</keyword>
<name>U1PWV7_9ACTO</name>
<dbReference type="Pfam" id="PF00132">
    <property type="entry name" value="Hexapep"/>
    <property type="match status" value="2"/>
</dbReference>
<proteinExistence type="inferred from homology"/>
<dbReference type="HOGENOM" id="CLU_051638_10_2_11"/>
<gene>
    <name evidence="6" type="ORF">HMPREF1549_03422</name>
</gene>
<comment type="similarity">
    <text evidence="1">Belongs to the transferase hexapeptide repeat family.</text>
</comment>
<dbReference type="PATRIC" id="fig|1227262.3.peg.2764"/>
<evidence type="ECO:0000256" key="1">
    <source>
        <dbReference type="ARBA" id="ARBA00007274"/>
    </source>
</evidence>
<keyword evidence="5" id="KW-0012">Acyltransferase</keyword>
<comment type="caution">
    <text evidence="6">The sequence shown here is derived from an EMBL/GenBank/DDBJ whole genome shotgun (WGS) entry which is preliminary data.</text>
</comment>
<evidence type="ECO:0000256" key="3">
    <source>
        <dbReference type="ARBA" id="ARBA00022679"/>
    </source>
</evidence>
<dbReference type="InterPro" id="IPR005881">
    <property type="entry name" value="Ser_O-AcTrfase"/>
</dbReference>
<keyword evidence="3 6" id="KW-0808">Transferase</keyword>
<evidence type="ECO:0000256" key="2">
    <source>
        <dbReference type="ARBA" id="ARBA00018522"/>
    </source>
</evidence>
<dbReference type="PANTHER" id="PTHR42811">
    <property type="entry name" value="SERINE ACETYLTRANSFERASE"/>
    <property type="match status" value="1"/>
</dbReference>
<evidence type="ECO:0000256" key="4">
    <source>
        <dbReference type="ARBA" id="ARBA00022737"/>
    </source>
</evidence>
<sequence>MRVLFACDVPYAARIGENTKFPHHALGVVIHPRAVIGPGCHIGHGVTIGGRKGIETVPMLGRDVVVGCGATVLGPISIGDGAMIGAGAVVLHDVPAGATVAGVPARIIKEKVA</sequence>
<dbReference type="InterPro" id="IPR001451">
    <property type="entry name" value="Hexapep"/>
</dbReference>
<evidence type="ECO:0000313" key="7">
    <source>
        <dbReference type="Proteomes" id="UP000016498"/>
    </source>
</evidence>